<organism evidence="2 3">
    <name type="scientific">Oxytricha trifallax</name>
    <dbReference type="NCBI Taxonomy" id="1172189"/>
    <lineage>
        <taxon>Eukaryota</taxon>
        <taxon>Sar</taxon>
        <taxon>Alveolata</taxon>
        <taxon>Ciliophora</taxon>
        <taxon>Intramacronucleata</taxon>
        <taxon>Spirotrichea</taxon>
        <taxon>Stichotrichia</taxon>
        <taxon>Sporadotrichida</taxon>
        <taxon>Oxytrichidae</taxon>
        <taxon>Oxytrichinae</taxon>
        <taxon>Oxytricha</taxon>
    </lineage>
</organism>
<accession>A0A073HWR5</accession>
<evidence type="ECO:0000256" key="1">
    <source>
        <dbReference type="SAM" id="MobiDB-lite"/>
    </source>
</evidence>
<gene>
    <name evidence="2" type="ORF">OXYTRIMIC_408</name>
</gene>
<protein>
    <submittedName>
        <fullName evidence="2">Uncharacterized protein</fullName>
    </submittedName>
</protein>
<keyword evidence="3" id="KW-1185">Reference proteome</keyword>
<dbReference type="EMBL" id="ARYC01021624">
    <property type="protein sequence ID" value="KEJ82423.1"/>
    <property type="molecule type" value="Genomic_DNA"/>
</dbReference>
<evidence type="ECO:0000313" key="3">
    <source>
        <dbReference type="Proteomes" id="UP000053232"/>
    </source>
</evidence>
<comment type="caution">
    <text evidence="2">The sequence shown here is derived from an EMBL/GenBank/DDBJ whole genome shotgun (WGS) entry which is preliminary data.</text>
</comment>
<evidence type="ECO:0000313" key="2">
    <source>
        <dbReference type="EMBL" id="KEJ82423.1"/>
    </source>
</evidence>
<proteinExistence type="predicted"/>
<reference evidence="3" key="1">
    <citation type="journal article" date="2014" name="Cell">
        <title>The Architecture of a Scrambled Genome Reveals Massive Levels of Genomic Rearrangement during Development.</title>
        <authorList>
            <person name="Chen X."/>
            <person name="Bracht J.R."/>
            <person name="Goldman A.D."/>
            <person name="Dolzhenko E."/>
            <person name="Clay D.M."/>
            <person name="Swart E.C."/>
            <person name="Perlman D.H."/>
            <person name="Doak T.G."/>
            <person name="Stuart A."/>
            <person name="Amemiya C.T."/>
            <person name="Sebra R.P."/>
            <person name="Landweber L.F."/>
        </authorList>
    </citation>
    <scope>NUCLEOTIDE SEQUENCE [LARGE SCALE GENOMIC DNA]</scope>
    <source>
        <strain evidence="3">JRB310</strain>
    </source>
</reference>
<dbReference type="AlphaFoldDB" id="A0A073HWR5"/>
<name>A0A073HWR5_9SPIT</name>
<feature type="compositionally biased region" description="Basic and acidic residues" evidence="1">
    <location>
        <begin position="150"/>
        <end position="198"/>
    </location>
</feature>
<dbReference type="Proteomes" id="UP000053232">
    <property type="component" value="Unassembled WGS sequence"/>
</dbReference>
<sequence>METNQVKDPEDCEILATLIKNHLAQNWMDNQYFRFCQRLGVHVKVLPHVQSGDWIYQNEDRQIWERHQQGGGNQRKWRGRVSQYEKEMMMKWEQAHTTMSQGLIDGTNQYQGKLQEENYSKNSLNVKGGTARLSREDQQQKNLFSNKAKPKAERSEDNKTKLDNSVKTNKGEDKDAPSRIDKEEEREKSNIDQESRYK</sequence>
<feature type="region of interest" description="Disordered" evidence="1">
    <location>
        <begin position="131"/>
        <end position="198"/>
    </location>
</feature>